<dbReference type="PANTHER" id="PTHR43028:SF5">
    <property type="entry name" value="3'(2'),5'-BISPHOSPHATE NUCLEOTIDASE 1"/>
    <property type="match status" value="1"/>
</dbReference>
<keyword evidence="3" id="KW-1185">Reference proteome</keyword>
<sequence length="251" mass="26329">MNRGARVGDEDLAARLAQGAGRLLLALRETSCLEGRALGAVADQVANAFILTALRQWRPDDCILSEESPDDPERLSHLRLWIIDPLDGTREYVEGRSDWAVHVALAVQGKPAAGAVAVPALDRLYRSDRVEARIGSRPRPLMLVSRTRAPAGAEAIAAAIGADVAPMGSAGAKAMAVVAGDADLYVHAGGQHEWDNCAPAAVAIGAGLHASRIDGTPLLYNGPDTMVPDLIIGRPDLAARAIAFLQSQSAI</sequence>
<evidence type="ECO:0000313" key="3">
    <source>
        <dbReference type="Proteomes" id="UP000321249"/>
    </source>
</evidence>
<feature type="binding site" evidence="1">
    <location>
        <position position="87"/>
    </location>
    <ligand>
        <name>Mg(2+)</name>
        <dbReference type="ChEBI" id="CHEBI:18420"/>
        <label>1</label>
        <note>catalytic</note>
    </ligand>
</feature>
<feature type="binding site" evidence="1">
    <location>
        <position position="195"/>
    </location>
    <ligand>
        <name>Mg(2+)</name>
        <dbReference type="ChEBI" id="CHEBI:18420"/>
        <label>1</label>
        <note>catalytic</note>
    </ligand>
</feature>
<gene>
    <name evidence="2" type="ORF">FRZ32_09755</name>
</gene>
<name>A0A5C6TUH4_9SPHN</name>
<dbReference type="GO" id="GO:0008441">
    <property type="term" value="F:3'(2'),5'-bisphosphate nucleotidase activity"/>
    <property type="evidence" value="ECO:0007669"/>
    <property type="project" value="TreeGrafter"/>
</dbReference>
<dbReference type="Gene3D" id="3.40.190.80">
    <property type="match status" value="1"/>
</dbReference>
<dbReference type="GO" id="GO:0050427">
    <property type="term" value="P:3'-phosphoadenosine 5'-phosphosulfate metabolic process"/>
    <property type="evidence" value="ECO:0007669"/>
    <property type="project" value="TreeGrafter"/>
</dbReference>
<protein>
    <submittedName>
        <fullName evidence="2">3'(2'),5'-bisphosphate nucleotidase CysQ</fullName>
    </submittedName>
</protein>
<dbReference type="AlphaFoldDB" id="A0A5C6TUH4"/>
<dbReference type="Proteomes" id="UP000321249">
    <property type="component" value="Unassembled WGS sequence"/>
</dbReference>
<dbReference type="InterPro" id="IPR050725">
    <property type="entry name" value="CysQ/Inositol_MonoPase"/>
</dbReference>
<accession>A0A5C6TUH4</accession>
<dbReference type="GO" id="GO:0046872">
    <property type="term" value="F:metal ion binding"/>
    <property type="evidence" value="ECO:0007669"/>
    <property type="project" value="UniProtKB-KW"/>
</dbReference>
<dbReference type="OrthoDB" id="9785695at2"/>
<dbReference type="SUPFAM" id="SSF56655">
    <property type="entry name" value="Carbohydrate phosphatase"/>
    <property type="match status" value="1"/>
</dbReference>
<dbReference type="GO" id="GO:0000103">
    <property type="term" value="P:sulfate assimilation"/>
    <property type="evidence" value="ECO:0007669"/>
    <property type="project" value="TreeGrafter"/>
</dbReference>
<keyword evidence="1" id="KW-0479">Metal-binding</keyword>
<evidence type="ECO:0000256" key="1">
    <source>
        <dbReference type="PIRSR" id="PIRSR600760-2"/>
    </source>
</evidence>
<dbReference type="EMBL" id="VOQQ01000001">
    <property type="protein sequence ID" value="TXC63916.1"/>
    <property type="molecule type" value="Genomic_DNA"/>
</dbReference>
<comment type="caution">
    <text evidence="2">The sequence shown here is derived from an EMBL/GenBank/DDBJ whole genome shotgun (WGS) entry which is preliminary data.</text>
</comment>
<evidence type="ECO:0000313" key="2">
    <source>
        <dbReference type="EMBL" id="TXC63916.1"/>
    </source>
</evidence>
<proteinExistence type="predicted"/>
<dbReference type="PANTHER" id="PTHR43028">
    <property type="entry name" value="3'(2'),5'-BISPHOSPHATE NUCLEOTIDASE 1"/>
    <property type="match status" value="1"/>
</dbReference>
<feature type="binding site" evidence="1">
    <location>
        <position position="86"/>
    </location>
    <ligand>
        <name>Mg(2+)</name>
        <dbReference type="ChEBI" id="CHEBI:18420"/>
        <label>1</label>
        <note>catalytic</note>
    </ligand>
</feature>
<dbReference type="Gene3D" id="3.30.540.10">
    <property type="entry name" value="Fructose-1,6-Bisphosphatase, subunit A, domain 1"/>
    <property type="match status" value="1"/>
</dbReference>
<dbReference type="CDD" id="cd01638">
    <property type="entry name" value="CysQ"/>
    <property type="match status" value="1"/>
</dbReference>
<reference evidence="2 3" key="1">
    <citation type="journal article" date="2015" name="J. Microbiol.">
        <title>Sphingosinicella ginsenosidimutans sp. nov., with ginsenoside converting activity.</title>
        <authorList>
            <person name="Kim J.K."/>
            <person name="Kang M.S."/>
            <person name="Park S.C."/>
            <person name="Kim K.M."/>
            <person name="Choi K."/>
            <person name="Yoon M.H."/>
            <person name="Im W.T."/>
        </authorList>
    </citation>
    <scope>NUCLEOTIDE SEQUENCE [LARGE SCALE GENOMIC DNA]</scope>
    <source>
        <strain evidence="2 3">BS-11</strain>
    </source>
</reference>
<organism evidence="2 3">
    <name type="scientific">Allosphingosinicella ginsenosidimutans</name>
    <dbReference type="NCBI Taxonomy" id="1176539"/>
    <lineage>
        <taxon>Bacteria</taxon>
        <taxon>Pseudomonadati</taxon>
        <taxon>Pseudomonadota</taxon>
        <taxon>Alphaproteobacteria</taxon>
        <taxon>Sphingomonadales</taxon>
        <taxon>Sphingomonadaceae</taxon>
        <taxon>Allosphingosinicella</taxon>
    </lineage>
</organism>
<comment type="cofactor">
    <cofactor evidence="1">
        <name>Mg(2+)</name>
        <dbReference type="ChEBI" id="CHEBI:18420"/>
    </cofactor>
</comment>
<feature type="binding site" evidence="1">
    <location>
        <position position="66"/>
    </location>
    <ligand>
        <name>Mg(2+)</name>
        <dbReference type="ChEBI" id="CHEBI:18420"/>
        <label>1</label>
        <note>catalytic</note>
    </ligand>
</feature>
<keyword evidence="1" id="KW-0460">Magnesium</keyword>
<dbReference type="InterPro" id="IPR000760">
    <property type="entry name" value="Inositol_monophosphatase-like"/>
</dbReference>
<dbReference type="PRINTS" id="PR00377">
    <property type="entry name" value="IMPHPHTASES"/>
</dbReference>
<feature type="binding site" evidence="1">
    <location>
        <position position="84"/>
    </location>
    <ligand>
        <name>Mg(2+)</name>
        <dbReference type="ChEBI" id="CHEBI:18420"/>
        <label>1</label>
        <note>catalytic</note>
    </ligand>
</feature>
<dbReference type="Pfam" id="PF00459">
    <property type="entry name" value="Inositol_P"/>
    <property type="match status" value="1"/>
</dbReference>